<keyword evidence="3" id="KW-0677">Repeat</keyword>
<dbReference type="GO" id="GO:0003677">
    <property type="term" value="F:DNA binding"/>
    <property type="evidence" value="ECO:0007669"/>
    <property type="project" value="UniProtKB-KW"/>
</dbReference>
<evidence type="ECO:0000256" key="8">
    <source>
        <dbReference type="PROSITE-ProRule" id="PRU00042"/>
    </source>
</evidence>
<gene>
    <name evidence="12" type="primary">LOC106168990</name>
</gene>
<name>A0A1S3J0D8_LINAN</name>
<evidence type="ECO:0000259" key="10">
    <source>
        <dbReference type="PROSITE" id="PS50157"/>
    </source>
</evidence>
<evidence type="ECO:0000313" key="12">
    <source>
        <dbReference type="RefSeq" id="XP_013403723.1"/>
    </source>
</evidence>
<protein>
    <submittedName>
        <fullName evidence="12">Zinc finger and SCAN domain-containing protein 26</fullName>
    </submittedName>
</protein>
<dbReference type="InParanoid" id="A0A1S3J0D8"/>
<sequence>MYSMMEVDCLLIQGVPYVDTSKNSLLCSSGSFSEGQTALKVLAQCNLVSENVTSTYVSLKAFLLMILKDVELKSLASQDSEVYAGILAEVCNVYYDYIMERSTPNQADHITVDMGTGHLRSNLDQHKGHHVSKHNAGMTVKNQQQKQNKATQSGTPVFLSPDGIEKRNTTGANDNSESETSVDITVKQEVCSDDEDDDVVVIEKETGRDTSSVTPSRYQVFYMGAKSPSNDHAKSSRVDVLPSQKELSLMGITGVYSQIPAVQQIPVPPPSVQHSIASPPRPMSLLDVEAYTNPVVSEHHFSVPHRSPQEETSQHIATSGNKFTRQLELCDPNKRNECHEYVCSVCSQTLSSYDDYVQHASQHTNLPPVNAGVAVAGQTNWHRPKTPPPSVQQQQQQQLVQKQQVRTPKQQQQEQQTSAIQTKTKFKSSGISSASRSSSVLSIGINQPRVASFSNNRGRSVKKHNCPICGKYFCTTSGLVTHIRTHTGEKPFVCSFCNKRFNDRCNVKRHERIHTGNTQTLCPVCKKKFRTVKELRQHMAMSHPPFPAVMDTADTKITSPNKL</sequence>
<feature type="domain" description="C2H2-type" evidence="10">
    <location>
        <begin position="464"/>
        <end position="491"/>
    </location>
</feature>
<dbReference type="GO" id="GO:0000981">
    <property type="term" value="F:DNA-binding transcription factor activity, RNA polymerase II-specific"/>
    <property type="evidence" value="ECO:0007669"/>
    <property type="project" value="TreeGrafter"/>
</dbReference>
<dbReference type="PANTHER" id="PTHR24394">
    <property type="entry name" value="ZINC FINGER PROTEIN"/>
    <property type="match status" value="1"/>
</dbReference>
<proteinExistence type="predicted"/>
<keyword evidence="11" id="KW-1185">Reference proteome</keyword>
<accession>A0A1S3J0D8</accession>
<dbReference type="InterPro" id="IPR013087">
    <property type="entry name" value="Znf_C2H2_type"/>
</dbReference>
<evidence type="ECO:0000256" key="2">
    <source>
        <dbReference type="ARBA" id="ARBA00022723"/>
    </source>
</evidence>
<dbReference type="RefSeq" id="XP_013403723.1">
    <property type="nucleotide sequence ID" value="XM_013548269.1"/>
</dbReference>
<keyword evidence="2" id="KW-0479">Metal-binding</keyword>
<keyword evidence="6" id="KW-0238">DNA-binding</keyword>
<keyword evidence="5" id="KW-0862">Zinc</keyword>
<keyword evidence="7" id="KW-0539">Nucleus</keyword>
<feature type="domain" description="C2H2-type" evidence="10">
    <location>
        <begin position="492"/>
        <end position="519"/>
    </location>
</feature>
<dbReference type="Pfam" id="PF00096">
    <property type="entry name" value="zf-C2H2"/>
    <property type="match status" value="2"/>
</dbReference>
<evidence type="ECO:0000256" key="4">
    <source>
        <dbReference type="ARBA" id="ARBA00022771"/>
    </source>
</evidence>
<evidence type="ECO:0000256" key="7">
    <source>
        <dbReference type="ARBA" id="ARBA00023242"/>
    </source>
</evidence>
<dbReference type="SMART" id="SM00355">
    <property type="entry name" value="ZnF_C2H2"/>
    <property type="match status" value="4"/>
</dbReference>
<evidence type="ECO:0000256" key="6">
    <source>
        <dbReference type="ARBA" id="ARBA00023125"/>
    </source>
</evidence>
<comment type="subcellular location">
    <subcellularLocation>
        <location evidence="1">Nucleus</location>
    </subcellularLocation>
</comment>
<dbReference type="SUPFAM" id="SSF57667">
    <property type="entry name" value="beta-beta-alpha zinc fingers"/>
    <property type="match status" value="2"/>
</dbReference>
<evidence type="ECO:0000313" key="11">
    <source>
        <dbReference type="Proteomes" id="UP000085678"/>
    </source>
</evidence>
<dbReference type="InterPro" id="IPR036236">
    <property type="entry name" value="Znf_C2H2_sf"/>
</dbReference>
<dbReference type="FunFam" id="3.30.160.60:FF:000045">
    <property type="entry name" value="ZFP69 zinc finger protein B"/>
    <property type="match status" value="1"/>
</dbReference>
<feature type="domain" description="C2H2-type" evidence="10">
    <location>
        <begin position="341"/>
        <end position="368"/>
    </location>
</feature>
<dbReference type="FunFam" id="3.30.160.60:FF:000417">
    <property type="entry name" value="Zinc finger protein"/>
    <property type="match status" value="1"/>
</dbReference>
<dbReference type="Gene3D" id="3.30.160.60">
    <property type="entry name" value="Classic Zinc Finger"/>
    <property type="match status" value="2"/>
</dbReference>
<evidence type="ECO:0000256" key="9">
    <source>
        <dbReference type="SAM" id="MobiDB-lite"/>
    </source>
</evidence>
<evidence type="ECO:0000256" key="5">
    <source>
        <dbReference type="ARBA" id="ARBA00022833"/>
    </source>
</evidence>
<keyword evidence="4 8" id="KW-0863">Zinc-finger</keyword>
<dbReference type="OrthoDB" id="9439903at2759"/>
<dbReference type="Pfam" id="PF13912">
    <property type="entry name" value="zf-C2H2_6"/>
    <property type="match status" value="1"/>
</dbReference>
<dbReference type="AlphaFoldDB" id="A0A1S3J0D8"/>
<feature type="region of interest" description="Disordered" evidence="9">
    <location>
        <begin position="141"/>
        <end position="183"/>
    </location>
</feature>
<dbReference type="PROSITE" id="PS00028">
    <property type="entry name" value="ZINC_FINGER_C2H2_1"/>
    <property type="match status" value="4"/>
</dbReference>
<feature type="compositionally biased region" description="Polar residues" evidence="9">
    <location>
        <begin position="169"/>
        <end position="183"/>
    </location>
</feature>
<organism evidence="11 12">
    <name type="scientific">Lingula anatina</name>
    <name type="common">Brachiopod</name>
    <name type="synonym">Lingula unguis</name>
    <dbReference type="NCBI Taxonomy" id="7574"/>
    <lineage>
        <taxon>Eukaryota</taxon>
        <taxon>Metazoa</taxon>
        <taxon>Spiralia</taxon>
        <taxon>Lophotrochozoa</taxon>
        <taxon>Brachiopoda</taxon>
        <taxon>Linguliformea</taxon>
        <taxon>Lingulata</taxon>
        <taxon>Lingulida</taxon>
        <taxon>Linguloidea</taxon>
        <taxon>Lingulidae</taxon>
        <taxon>Lingula</taxon>
    </lineage>
</organism>
<dbReference type="KEGG" id="lak:106168990"/>
<dbReference type="GO" id="GO:0005634">
    <property type="term" value="C:nucleus"/>
    <property type="evidence" value="ECO:0007669"/>
    <property type="project" value="UniProtKB-SubCell"/>
</dbReference>
<evidence type="ECO:0000256" key="3">
    <source>
        <dbReference type="ARBA" id="ARBA00022737"/>
    </source>
</evidence>
<dbReference type="PANTHER" id="PTHR24394:SF29">
    <property type="entry name" value="MYONEURIN"/>
    <property type="match status" value="1"/>
</dbReference>
<feature type="region of interest" description="Disordered" evidence="9">
    <location>
        <begin position="379"/>
        <end position="431"/>
    </location>
</feature>
<dbReference type="Proteomes" id="UP000085678">
    <property type="component" value="Unplaced"/>
</dbReference>
<evidence type="ECO:0000256" key="1">
    <source>
        <dbReference type="ARBA" id="ARBA00004123"/>
    </source>
</evidence>
<reference evidence="12" key="1">
    <citation type="submission" date="2025-08" db="UniProtKB">
        <authorList>
            <consortium name="RefSeq"/>
        </authorList>
    </citation>
    <scope>IDENTIFICATION</scope>
    <source>
        <tissue evidence="12">Gonads</tissue>
    </source>
</reference>
<dbReference type="GO" id="GO:0008270">
    <property type="term" value="F:zinc ion binding"/>
    <property type="evidence" value="ECO:0007669"/>
    <property type="project" value="UniProtKB-KW"/>
</dbReference>
<dbReference type="GeneID" id="106168990"/>
<feature type="compositionally biased region" description="Low complexity" evidence="9">
    <location>
        <begin position="391"/>
        <end position="431"/>
    </location>
</feature>
<dbReference type="PROSITE" id="PS50157">
    <property type="entry name" value="ZINC_FINGER_C2H2_2"/>
    <property type="match status" value="3"/>
</dbReference>